<evidence type="ECO:0000256" key="10">
    <source>
        <dbReference type="ARBA" id="ARBA00022989"/>
    </source>
</evidence>
<evidence type="ECO:0000256" key="9">
    <source>
        <dbReference type="ARBA" id="ARBA00022781"/>
    </source>
</evidence>
<keyword evidence="10 13" id="KW-1133">Transmembrane helix</keyword>
<evidence type="ECO:0000259" key="14">
    <source>
        <dbReference type="Pfam" id="PF01618"/>
    </source>
</evidence>
<evidence type="ECO:0000313" key="19">
    <source>
        <dbReference type="Proteomes" id="UP000245838"/>
    </source>
</evidence>
<keyword evidence="6" id="KW-0997">Cell inner membrane</keyword>
<keyword evidence="3" id="KW-0813">Transport</keyword>
<evidence type="ECO:0000256" key="11">
    <source>
        <dbReference type="ARBA" id="ARBA00023065"/>
    </source>
</evidence>
<evidence type="ECO:0000256" key="3">
    <source>
        <dbReference type="ARBA" id="ARBA00022448"/>
    </source>
</evidence>
<dbReference type="RefSeq" id="WP_011409888.1">
    <property type="nucleotide sequence ID" value="NC_007712.1"/>
</dbReference>
<dbReference type="InterPro" id="IPR000540">
    <property type="entry name" value="Flag_MotA_CS"/>
</dbReference>
<dbReference type="STRING" id="343509.SG0023"/>
<dbReference type="EMBL" id="LN854557">
    <property type="protein sequence ID" value="CRL43616.1"/>
    <property type="molecule type" value="Genomic_DNA"/>
</dbReference>
<dbReference type="eggNOG" id="COG1291">
    <property type="taxonomic scope" value="Bacteria"/>
</dbReference>
<dbReference type="EMBL" id="AP008232">
    <property type="protein sequence ID" value="BAE73298.1"/>
    <property type="molecule type" value="Genomic_DNA"/>
</dbReference>
<evidence type="ECO:0000256" key="1">
    <source>
        <dbReference type="ARBA" id="ARBA00004429"/>
    </source>
</evidence>
<evidence type="ECO:0000313" key="16">
    <source>
        <dbReference type="EMBL" id="BAE73298.1"/>
    </source>
</evidence>
<dbReference type="InterPro" id="IPR022522">
    <property type="entry name" value="Flagellar_motor_stator_MotA"/>
</dbReference>
<feature type="domain" description="MotA/TolQ/ExbB proton channel" evidence="14">
    <location>
        <begin position="134"/>
        <end position="238"/>
    </location>
</feature>
<dbReference type="GO" id="GO:0006935">
    <property type="term" value="P:chemotaxis"/>
    <property type="evidence" value="ECO:0007669"/>
    <property type="project" value="UniProtKB-KW"/>
</dbReference>
<evidence type="ECO:0000256" key="12">
    <source>
        <dbReference type="ARBA" id="ARBA00023136"/>
    </source>
</evidence>
<dbReference type="Proteomes" id="UP000245838">
    <property type="component" value="Chromosome sggmmb4_Chromosome"/>
</dbReference>
<dbReference type="NCBIfam" id="TIGR03818">
    <property type="entry name" value="MotA1"/>
    <property type="match status" value="1"/>
</dbReference>
<evidence type="ECO:0000259" key="15">
    <source>
        <dbReference type="Pfam" id="PF20560"/>
    </source>
</evidence>
<feature type="transmembrane region" description="Helical" evidence="13">
    <location>
        <begin position="171"/>
        <end position="189"/>
    </location>
</feature>
<dbReference type="InterPro" id="IPR047055">
    <property type="entry name" value="MotA-like"/>
</dbReference>
<reference evidence="17 19" key="2">
    <citation type="submission" date="2015-05" db="EMBL/GenBank/DDBJ databases">
        <authorList>
            <person name="Goodhead I."/>
        </authorList>
    </citation>
    <scope>NUCLEOTIDE SEQUENCE [LARGE SCALE GENOMIC DNA]</scope>
    <source>
        <strain evidence="17">B4</strain>
        <strain evidence="19">morsitans</strain>
    </source>
</reference>
<comment type="subcellular location">
    <subcellularLocation>
        <location evidence="1">Cell inner membrane</location>
        <topology evidence="1">Multi-pass membrane protein</topology>
    </subcellularLocation>
</comment>
<dbReference type="GO" id="GO:0071978">
    <property type="term" value="P:bacterial-type flagellum-dependent swarming motility"/>
    <property type="evidence" value="ECO:0007669"/>
    <property type="project" value="InterPro"/>
</dbReference>
<dbReference type="InterPro" id="IPR046786">
    <property type="entry name" value="MotA_N"/>
</dbReference>
<keyword evidence="18" id="KW-1185">Reference proteome</keyword>
<dbReference type="PANTHER" id="PTHR30433">
    <property type="entry name" value="CHEMOTAXIS PROTEIN MOTA"/>
    <property type="match status" value="1"/>
</dbReference>
<dbReference type="Pfam" id="PF20560">
    <property type="entry name" value="MotA_N"/>
    <property type="match status" value="1"/>
</dbReference>
<feature type="transmembrane region" description="Helical" evidence="13">
    <location>
        <begin position="34"/>
        <end position="55"/>
    </location>
</feature>
<keyword evidence="12 13" id="KW-0472">Membrane</keyword>
<proteinExistence type="inferred from homology"/>
<evidence type="ECO:0000313" key="17">
    <source>
        <dbReference type="EMBL" id="CRL43616.1"/>
    </source>
</evidence>
<dbReference type="OrthoDB" id="9782603at2"/>
<dbReference type="Proteomes" id="UP000001932">
    <property type="component" value="Chromosome"/>
</dbReference>
<organism evidence="16 18">
    <name type="scientific">Sodalis glossinidius (strain morsitans)</name>
    <dbReference type="NCBI Taxonomy" id="343509"/>
    <lineage>
        <taxon>Bacteria</taxon>
        <taxon>Pseudomonadati</taxon>
        <taxon>Pseudomonadota</taxon>
        <taxon>Gammaproteobacteria</taxon>
        <taxon>Enterobacterales</taxon>
        <taxon>Bruguierivoracaceae</taxon>
        <taxon>Sodalis</taxon>
    </lineage>
</organism>
<name>Q2NX27_SODGM</name>
<keyword evidence="5" id="KW-0145">Chemotaxis</keyword>
<keyword evidence="9" id="KW-0375">Hydrogen ion transport</keyword>
<evidence type="ECO:0000256" key="13">
    <source>
        <dbReference type="SAM" id="Phobius"/>
    </source>
</evidence>
<feature type="transmembrane region" description="Helical" evidence="13">
    <location>
        <begin position="7"/>
        <end position="28"/>
    </location>
</feature>
<dbReference type="BioCyc" id="SGLO343509:SGP1_RS00230-MONOMER"/>
<gene>
    <name evidence="17" type="primary">motA_1</name>
    <name evidence="16" type="ordered locus">SG0023</name>
    <name evidence="17" type="ORF">SGGMMB4_00062</name>
</gene>
<dbReference type="AlphaFoldDB" id="Q2NX27"/>
<keyword evidence="11" id="KW-0406">Ion transport</keyword>
<evidence type="ECO:0000256" key="7">
    <source>
        <dbReference type="ARBA" id="ARBA00022692"/>
    </source>
</evidence>
<keyword evidence="8" id="KW-0283">Flagellar rotation</keyword>
<dbReference type="Pfam" id="PF01618">
    <property type="entry name" value="MotA_ExbB"/>
    <property type="match status" value="1"/>
</dbReference>
<evidence type="ECO:0000256" key="5">
    <source>
        <dbReference type="ARBA" id="ARBA00022500"/>
    </source>
</evidence>
<keyword evidence="7 13" id="KW-0812">Transmembrane</keyword>
<evidence type="ECO:0000256" key="6">
    <source>
        <dbReference type="ARBA" id="ARBA00022519"/>
    </source>
</evidence>
<comment type="similarity">
    <text evidence="2">Belongs to the MotA family.</text>
</comment>
<dbReference type="PROSITE" id="PS01307">
    <property type="entry name" value="MOTA"/>
    <property type="match status" value="1"/>
</dbReference>
<dbReference type="HOGENOM" id="CLU_068213_0_0_6"/>
<evidence type="ECO:0000256" key="8">
    <source>
        <dbReference type="ARBA" id="ARBA00022779"/>
    </source>
</evidence>
<dbReference type="InterPro" id="IPR002898">
    <property type="entry name" value="MotA_ExbB_proton_chnl"/>
</dbReference>
<evidence type="ECO:0000256" key="2">
    <source>
        <dbReference type="ARBA" id="ARBA00008038"/>
    </source>
</evidence>
<dbReference type="KEGG" id="sgl:SG0023"/>
<sequence>MLVIVGYIIVFMSIFGGFLLAEGQLGALFQPAEFMIIVGAGLGTFIVGNNGKAIFATLKSFPRLFHSSRYNKAMYMDVMALMYRLLSKSRQSGLITLEKEIDDPHNSVIFAHYPSLLADKLVIDFLIDYLRLMVSGNLNVYEIEALMNEEIETYEQENDIPVSSLLQVGDALPAFGIIAAVMGVVNALAAADRPAGELGALIANAMVGTLLGILLAYGCVMPLGALLKQKGDEHIKMLQCIRVTLLSSLNGYAPPIAIEFGRKTLYSSERPSFDELEAHLRRIKKAGLMESAETTVNS</sequence>
<feature type="domain" description="Motility protein A N-terminal" evidence="15">
    <location>
        <begin position="4"/>
        <end position="93"/>
    </location>
</feature>
<evidence type="ECO:0000313" key="18">
    <source>
        <dbReference type="Proteomes" id="UP000001932"/>
    </source>
</evidence>
<evidence type="ECO:0000256" key="4">
    <source>
        <dbReference type="ARBA" id="ARBA00022475"/>
    </source>
</evidence>
<dbReference type="GO" id="GO:0005886">
    <property type="term" value="C:plasma membrane"/>
    <property type="evidence" value="ECO:0007669"/>
    <property type="project" value="UniProtKB-SubCell"/>
</dbReference>
<feature type="transmembrane region" description="Helical" evidence="13">
    <location>
        <begin position="201"/>
        <end position="227"/>
    </location>
</feature>
<dbReference type="PANTHER" id="PTHR30433:SF4">
    <property type="entry name" value="MOTILITY PROTEIN A"/>
    <property type="match status" value="1"/>
</dbReference>
<dbReference type="GO" id="GO:1902600">
    <property type="term" value="P:proton transmembrane transport"/>
    <property type="evidence" value="ECO:0007669"/>
    <property type="project" value="UniProtKB-KW"/>
</dbReference>
<keyword evidence="4" id="KW-1003">Cell membrane</keyword>
<accession>Q2NX27</accession>
<reference evidence="16 18" key="1">
    <citation type="journal article" date="2006" name="Genome Res.">
        <title>Massive genome erosion and functional adaptations provide insights into the symbiotic lifestyle of Sodalis glossinidius in the tsetse host.</title>
        <authorList>
            <person name="Toh H."/>
            <person name="Weiss B.L."/>
            <person name="Perkin S.A.H."/>
            <person name="Yamashita A."/>
            <person name="Oshima K."/>
            <person name="Hattori M."/>
            <person name="Aksoy S."/>
        </authorList>
    </citation>
    <scope>NUCLEOTIDE SEQUENCE [LARGE SCALE GENOMIC DNA]</scope>
    <source>
        <strain evidence="18">morsitans</strain>
        <strain evidence="16">Morsitans</strain>
    </source>
</reference>
<protein>
    <submittedName>
        <fullName evidence="16">Chemotaxis protein MotA</fullName>
    </submittedName>
    <submittedName>
        <fullName evidence="17">Motility protein A</fullName>
    </submittedName>
</protein>